<dbReference type="Gene3D" id="3.40.50.12140">
    <property type="entry name" value="Domain of unknown function DUF4159"/>
    <property type="match status" value="1"/>
</dbReference>
<reference evidence="4 5" key="1">
    <citation type="submission" date="2017-03" db="EMBL/GenBank/DDBJ databases">
        <authorList>
            <person name="Afonso C.L."/>
            <person name="Miller P.J."/>
            <person name="Scott M.A."/>
            <person name="Spackman E."/>
            <person name="Goraichik I."/>
            <person name="Dimitrov K.M."/>
            <person name="Suarez D.L."/>
            <person name="Swayne D.E."/>
        </authorList>
    </citation>
    <scope>NUCLEOTIDE SEQUENCE [LARGE SCALE GENOMIC DNA]</scope>
    <source>
        <strain evidence="4 5">CECT 7691</strain>
    </source>
</reference>
<sequence length="906" mass="96998">MLTLGPVAFAAPWLLIALAALPLLWWLLRVTPPAPRVVAFPPIRFLFDLRNREETPVHTPWWLLLLRLLIAAFVILAVARPLLNPGAVTDGSGPLLIVLDDGWAGAGNWQSRREVMADLLTAAERGRRPVAILKTAPTAPDGEIAEVRLMSAGEARAVAGAAEPRPWPVDRGRAIEALDAFEAGGGAEVVWLADGVAGDAAGDVAFARALADRGRLTVYGDPDHPVMMLDRPEIVGTELRIEAQRSEGAAPAADWLKASAEGGLVLARVPLSFAAGERTAGAVVALPTELRNRLLRLEIEGAGNAAAVMLFDERWRRRPVGLVSGGGLETAQPLLSDIYYLERALEPFAEVRKGSIAELIDQGIAVLVLADVGNVVGSEREALDGWLNAGGVLIRFAGDKMAAQSDDLVPVRLRVGGRDLGGAMSWSEPARLAPFADESPFFGLEMAPDVRVRRQVLAEPEIELKRKTWAALLDGTPLVTADRHGDGRIVLFHTTANTDWSNLPLSGLFVTMLQRLVALSRGVAADEGREPLPPFAMLDGYGRLVPPQSNVARAAPAGFDEIVPGPTHPPGFYGTAESKRALNLSGKLGTLEPLGPPPAGTAERVYAAEQERDLMPWLLTLAVLLLFVDFLVSMQLRGLLRLAGRGAAPLALAFALAAGLSADPARAQTTNDADALAATLETRLAYVLSGERAVDEMSHAGLYGLGRVLSERTSVEPAAPAGIDIERDEIVFYPLLYWPVVQDQPLLSAAALARVDAYMKHGGTILFDTREGGGFETGANGARLRQLLRLLDIPPLAPVPENHVLTKAFYLMHEFPGRFPGGTLWVEADASGTHDGVSAIVIGANDWAAAWATDEDGRPLAALVPNNPRQREMAYRFGVNLVMYTLTGNYKADQVHVPAILERLGQ</sequence>
<evidence type="ECO:0000259" key="3">
    <source>
        <dbReference type="Pfam" id="PF13709"/>
    </source>
</evidence>
<feature type="domain" description="Aerotolerance regulator N-terminal" evidence="2">
    <location>
        <begin position="8"/>
        <end position="81"/>
    </location>
</feature>
<dbReference type="RefSeq" id="WP_085882582.1">
    <property type="nucleotide sequence ID" value="NZ_FWFR01000001.1"/>
</dbReference>
<dbReference type="InterPro" id="IPR024163">
    <property type="entry name" value="Aerotolerance_reg_N"/>
</dbReference>
<dbReference type="AlphaFoldDB" id="A0A1Y5S8B9"/>
<keyword evidence="1" id="KW-0812">Transmembrane</keyword>
<evidence type="ECO:0000313" key="4">
    <source>
        <dbReference type="EMBL" id="SLN34757.1"/>
    </source>
</evidence>
<organism evidence="4 5">
    <name type="scientific">Oceanibacterium hippocampi</name>
    <dbReference type="NCBI Taxonomy" id="745714"/>
    <lineage>
        <taxon>Bacteria</taxon>
        <taxon>Pseudomonadati</taxon>
        <taxon>Pseudomonadota</taxon>
        <taxon>Alphaproteobacteria</taxon>
        <taxon>Sneathiellales</taxon>
        <taxon>Sneathiellaceae</taxon>
        <taxon>Oceanibacterium</taxon>
    </lineage>
</organism>
<dbReference type="Pfam" id="PF13709">
    <property type="entry name" value="DUF4159"/>
    <property type="match status" value="1"/>
</dbReference>
<dbReference type="PANTHER" id="PTHR37464">
    <property type="entry name" value="BLL2463 PROTEIN"/>
    <property type="match status" value="1"/>
</dbReference>
<dbReference type="SUPFAM" id="SSF52317">
    <property type="entry name" value="Class I glutamine amidotransferase-like"/>
    <property type="match status" value="1"/>
</dbReference>
<dbReference type="Pfam" id="PF07584">
    <property type="entry name" value="BatA"/>
    <property type="match status" value="1"/>
</dbReference>
<feature type="domain" description="DUF4159" evidence="3">
    <location>
        <begin position="683"/>
        <end position="886"/>
    </location>
</feature>
<keyword evidence="5" id="KW-1185">Reference proteome</keyword>
<dbReference type="EMBL" id="FWFR01000001">
    <property type="protein sequence ID" value="SLN34757.1"/>
    <property type="molecule type" value="Genomic_DNA"/>
</dbReference>
<keyword evidence="1" id="KW-1133">Transmembrane helix</keyword>
<evidence type="ECO:0000256" key="1">
    <source>
        <dbReference type="SAM" id="Phobius"/>
    </source>
</evidence>
<dbReference type="InParanoid" id="A0A1Y5S8B9"/>
<proteinExistence type="predicted"/>
<dbReference type="Gene3D" id="3.40.50.880">
    <property type="match status" value="1"/>
</dbReference>
<evidence type="ECO:0000313" key="5">
    <source>
        <dbReference type="Proteomes" id="UP000193200"/>
    </source>
</evidence>
<dbReference type="InterPro" id="IPR011933">
    <property type="entry name" value="Double_TM_dom"/>
</dbReference>
<accession>A0A1Y5S8B9</accession>
<dbReference type="OrthoDB" id="9773014at2"/>
<dbReference type="CDD" id="cd03143">
    <property type="entry name" value="A4_beta-galactosidase_middle_domain"/>
    <property type="match status" value="1"/>
</dbReference>
<dbReference type="InterPro" id="IPR029062">
    <property type="entry name" value="Class_I_gatase-like"/>
</dbReference>
<keyword evidence="1" id="KW-0472">Membrane</keyword>
<evidence type="ECO:0000259" key="2">
    <source>
        <dbReference type="Pfam" id="PF07584"/>
    </source>
</evidence>
<feature type="transmembrane region" description="Helical" evidence="1">
    <location>
        <begin position="60"/>
        <end position="79"/>
    </location>
</feature>
<name>A0A1Y5S8B9_9PROT</name>
<feature type="transmembrane region" description="Helical" evidence="1">
    <location>
        <begin position="6"/>
        <end position="28"/>
    </location>
</feature>
<dbReference type="InterPro" id="IPR025297">
    <property type="entry name" value="DUF4159"/>
</dbReference>
<dbReference type="Proteomes" id="UP000193200">
    <property type="component" value="Unassembled WGS sequence"/>
</dbReference>
<gene>
    <name evidence="4" type="ORF">OCH7691_01360</name>
</gene>
<dbReference type="NCBIfam" id="TIGR02226">
    <property type="entry name" value="two_anch"/>
    <property type="match status" value="1"/>
</dbReference>
<evidence type="ECO:0008006" key="6">
    <source>
        <dbReference type="Google" id="ProtNLM"/>
    </source>
</evidence>
<protein>
    <recommendedName>
        <fullName evidence="6">Aerotolerance regulator N-terminal domain-containing protein</fullName>
    </recommendedName>
</protein>
<dbReference type="PANTHER" id="PTHR37464:SF1">
    <property type="entry name" value="BLL2463 PROTEIN"/>
    <property type="match status" value="1"/>
</dbReference>